<dbReference type="InterPro" id="IPR051907">
    <property type="entry name" value="DoxX-like_oxidoreductase"/>
</dbReference>
<gene>
    <name evidence="8" type="ORF">HMPREF0872_08435</name>
</gene>
<dbReference type="EMBL" id="JRNT01000041">
    <property type="protein sequence ID" value="KGF46416.1"/>
    <property type="molecule type" value="Genomic_DNA"/>
</dbReference>
<comment type="similarity">
    <text evidence="2">Belongs to the DoxX family.</text>
</comment>
<proteinExistence type="inferred from homology"/>
<keyword evidence="6 7" id="KW-0472">Membrane</keyword>
<evidence type="ECO:0000256" key="6">
    <source>
        <dbReference type="ARBA" id="ARBA00023136"/>
    </source>
</evidence>
<dbReference type="GO" id="GO:0005886">
    <property type="term" value="C:plasma membrane"/>
    <property type="evidence" value="ECO:0007669"/>
    <property type="project" value="UniProtKB-SubCell"/>
</dbReference>
<evidence type="ECO:0000313" key="9">
    <source>
        <dbReference type="Proteomes" id="UP000029628"/>
    </source>
</evidence>
<evidence type="ECO:0000256" key="1">
    <source>
        <dbReference type="ARBA" id="ARBA00004651"/>
    </source>
</evidence>
<evidence type="ECO:0000313" key="8">
    <source>
        <dbReference type="EMBL" id="KGF46416.1"/>
    </source>
</evidence>
<protein>
    <recommendedName>
        <fullName evidence="10">DoxX family protein</fullName>
    </recommendedName>
</protein>
<name>A0A096AIL7_9FIRM</name>
<feature type="transmembrane region" description="Helical" evidence="7">
    <location>
        <begin position="14"/>
        <end position="33"/>
    </location>
</feature>
<comment type="caution">
    <text evidence="8">The sequence shown here is derived from an EMBL/GenBank/DDBJ whole genome shotgun (WGS) entry which is preliminary data.</text>
</comment>
<dbReference type="AlphaFoldDB" id="A0A096AIL7"/>
<evidence type="ECO:0000256" key="4">
    <source>
        <dbReference type="ARBA" id="ARBA00022692"/>
    </source>
</evidence>
<keyword evidence="5 7" id="KW-1133">Transmembrane helix</keyword>
<dbReference type="PANTHER" id="PTHR33452">
    <property type="entry name" value="OXIDOREDUCTASE CATD-RELATED"/>
    <property type="match status" value="1"/>
</dbReference>
<dbReference type="InterPro" id="IPR032808">
    <property type="entry name" value="DoxX"/>
</dbReference>
<evidence type="ECO:0000256" key="3">
    <source>
        <dbReference type="ARBA" id="ARBA00022475"/>
    </source>
</evidence>
<dbReference type="Proteomes" id="UP000029628">
    <property type="component" value="Unassembled WGS sequence"/>
</dbReference>
<dbReference type="PANTHER" id="PTHR33452:SF1">
    <property type="entry name" value="INNER MEMBRANE PROTEIN YPHA-RELATED"/>
    <property type="match status" value="1"/>
</dbReference>
<dbReference type="eggNOG" id="COG2259">
    <property type="taxonomic scope" value="Bacteria"/>
</dbReference>
<keyword evidence="9" id="KW-1185">Reference proteome</keyword>
<dbReference type="RefSeq" id="WP_038153256.1">
    <property type="nucleotide sequence ID" value="NZ_JRNT01000041.1"/>
</dbReference>
<keyword evidence="4 7" id="KW-0812">Transmembrane</keyword>
<reference evidence="8 9" key="1">
    <citation type="submission" date="2014-07" db="EMBL/GenBank/DDBJ databases">
        <authorList>
            <person name="McCorrison J."/>
            <person name="Sanka R."/>
            <person name="Torralba M."/>
            <person name="Gillis M."/>
            <person name="Haft D.H."/>
            <person name="Methe B."/>
            <person name="Sutton G."/>
            <person name="Nelson K.E."/>
        </authorList>
    </citation>
    <scope>NUCLEOTIDE SEQUENCE [LARGE SCALE GENOMIC DNA]</scope>
    <source>
        <strain evidence="8 9">DNF00314</strain>
    </source>
</reference>
<feature type="transmembrane region" description="Helical" evidence="7">
    <location>
        <begin position="84"/>
        <end position="102"/>
    </location>
</feature>
<keyword evidence="3" id="KW-1003">Cell membrane</keyword>
<feature type="transmembrane region" description="Helical" evidence="7">
    <location>
        <begin position="108"/>
        <end position="129"/>
    </location>
</feature>
<feature type="transmembrane region" description="Helical" evidence="7">
    <location>
        <begin position="57"/>
        <end position="77"/>
    </location>
</feature>
<accession>A0A096AIL7</accession>
<evidence type="ECO:0008006" key="10">
    <source>
        <dbReference type="Google" id="ProtNLM"/>
    </source>
</evidence>
<comment type="subcellular location">
    <subcellularLocation>
        <location evidence="1">Cell membrane</location>
        <topology evidence="1">Multi-pass membrane protein</topology>
    </subcellularLocation>
</comment>
<dbReference type="Pfam" id="PF07681">
    <property type="entry name" value="DoxX"/>
    <property type="match status" value="1"/>
</dbReference>
<organism evidence="8 9">
    <name type="scientific">Veillonella montpellierensis DNF00314</name>
    <dbReference type="NCBI Taxonomy" id="1401067"/>
    <lineage>
        <taxon>Bacteria</taxon>
        <taxon>Bacillati</taxon>
        <taxon>Bacillota</taxon>
        <taxon>Negativicutes</taxon>
        <taxon>Veillonellales</taxon>
        <taxon>Veillonellaceae</taxon>
        <taxon>Veillonella</taxon>
    </lineage>
</organism>
<sequence>MSLLFRGLFRHQDLGLFIYRIVIGLAIFMHGLAKLQSSNDVIASVGSAVSLLGIHSWYYEFGIVAALCEIIGGILVGIGLFSRLGSFMVCIVLAMAIWVQYGTGFLHWIYPVEVGVGFLMIFIGGPGRYSIDYMITGRR</sequence>
<evidence type="ECO:0000256" key="5">
    <source>
        <dbReference type="ARBA" id="ARBA00022989"/>
    </source>
</evidence>
<evidence type="ECO:0000256" key="7">
    <source>
        <dbReference type="SAM" id="Phobius"/>
    </source>
</evidence>
<evidence type="ECO:0000256" key="2">
    <source>
        <dbReference type="ARBA" id="ARBA00006679"/>
    </source>
</evidence>